<dbReference type="GO" id="GO:0045332">
    <property type="term" value="P:phospholipid translocation"/>
    <property type="evidence" value="ECO:0007669"/>
    <property type="project" value="TreeGrafter"/>
</dbReference>
<dbReference type="GO" id="GO:0005758">
    <property type="term" value="C:mitochondrial intermembrane space"/>
    <property type="evidence" value="ECO:0007669"/>
    <property type="project" value="TreeGrafter"/>
</dbReference>
<dbReference type="GO" id="GO:1990050">
    <property type="term" value="F:phosphatidic acid transfer activity"/>
    <property type="evidence" value="ECO:0007669"/>
    <property type="project" value="TreeGrafter"/>
</dbReference>
<evidence type="ECO:0000313" key="4">
    <source>
        <dbReference type="EMBL" id="KIO15477.1"/>
    </source>
</evidence>
<evidence type="ECO:0000313" key="5">
    <source>
        <dbReference type="Proteomes" id="UP000054248"/>
    </source>
</evidence>
<dbReference type="OrthoDB" id="19091at2759"/>
<dbReference type="EMBL" id="KN824040">
    <property type="protein sequence ID" value="KIO15477.1"/>
    <property type="molecule type" value="Genomic_DNA"/>
</dbReference>
<evidence type="ECO:0000256" key="3">
    <source>
        <dbReference type="SAM" id="MobiDB-lite"/>
    </source>
</evidence>
<sequence length="148" mass="16734">MYRYRLLREPSGCLTRSDEPTITPASAQTKIETTASAPFTPPPRPNMAHSLSPECTPLKIAYDSCFNAWFEGYLQPAPRGISSEERFKRTEQKRKEYDERCGKLWENYRACLQKAVKDSGLTDMLKEARLENPLTSIPPPEPGKGPAK</sequence>
<proteinExistence type="inferred from homology"/>
<comment type="similarity">
    <text evidence="1">Belongs to the TRIAP1/MDM35 family.</text>
</comment>
<gene>
    <name evidence="4" type="ORF">M407DRAFT_247222</name>
</gene>
<dbReference type="Proteomes" id="UP000054248">
    <property type="component" value="Unassembled WGS sequence"/>
</dbReference>
<dbReference type="AlphaFoldDB" id="A0A0C3L157"/>
<protein>
    <submittedName>
        <fullName evidence="4">Uncharacterized protein</fullName>
    </submittedName>
</protein>
<keyword evidence="2" id="KW-1015">Disulfide bond</keyword>
<accession>A0A0C3L157</accession>
<feature type="compositionally biased region" description="Pro residues" evidence="3">
    <location>
        <begin position="136"/>
        <end position="148"/>
    </location>
</feature>
<dbReference type="PANTHER" id="PTHR46403">
    <property type="entry name" value="TP53-REGULATED INHIBITOR OF APOPTOSIS 1"/>
    <property type="match status" value="1"/>
</dbReference>
<name>A0A0C3L157_9AGAM</name>
<evidence type="ECO:0000256" key="1">
    <source>
        <dbReference type="ARBA" id="ARBA00006196"/>
    </source>
</evidence>
<dbReference type="Pfam" id="PF05254">
    <property type="entry name" value="UPF0203"/>
    <property type="match status" value="1"/>
</dbReference>
<dbReference type="InterPro" id="IPR007918">
    <property type="entry name" value="MDM35_apoptosis"/>
</dbReference>
<dbReference type="PANTHER" id="PTHR46403:SF1">
    <property type="entry name" value="TP53-REGULATED INHIBITOR OF APOPTOSIS 1"/>
    <property type="match status" value="1"/>
</dbReference>
<feature type="region of interest" description="Disordered" evidence="3">
    <location>
        <begin position="129"/>
        <end position="148"/>
    </location>
</feature>
<dbReference type="GO" id="GO:0005829">
    <property type="term" value="C:cytosol"/>
    <property type="evidence" value="ECO:0007669"/>
    <property type="project" value="TreeGrafter"/>
</dbReference>
<reference evidence="5" key="2">
    <citation type="submission" date="2015-01" db="EMBL/GenBank/DDBJ databases">
        <title>Evolutionary Origins and Diversification of the Mycorrhizal Mutualists.</title>
        <authorList>
            <consortium name="DOE Joint Genome Institute"/>
            <consortium name="Mycorrhizal Genomics Consortium"/>
            <person name="Kohler A."/>
            <person name="Kuo A."/>
            <person name="Nagy L.G."/>
            <person name="Floudas D."/>
            <person name="Copeland A."/>
            <person name="Barry K.W."/>
            <person name="Cichocki N."/>
            <person name="Veneault-Fourrey C."/>
            <person name="LaButti K."/>
            <person name="Lindquist E.A."/>
            <person name="Lipzen A."/>
            <person name="Lundell T."/>
            <person name="Morin E."/>
            <person name="Murat C."/>
            <person name="Riley R."/>
            <person name="Ohm R."/>
            <person name="Sun H."/>
            <person name="Tunlid A."/>
            <person name="Henrissat B."/>
            <person name="Grigoriev I.V."/>
            <person name="Hibbett D.S."/>
            <person name="Martin F."/>
        </authorList>
    </citation>
    <scope>NUCLEOTIDE SEQUENCE [LARGE SCALE GENOMIC DNA]</scope>
    <source>
        <strain evidence="5">MUT 4182</strain>
    </source>
</reference>
<organism evidence="4 5">
    <name type="scientific">Tulasnella calospora MUT 4182</name>
    <dbReference type="NCBI Taxonomy" id="1051891"/>
    <lineage>
        <taxon>Eukaryota</taxon>
        <taxon>Fungi</taxon>
        <taxon>Dikarya</taxon>
        <taxon>Basidiomycota</taxon>
        <taxon>Agaricomycotina</taxon>
        <taxon>Agaricomycetes</taxon>
        <taxon>Cantharellales</taxon>
        <taxon>Tulasnellaceae</taxon>
        <taxon>Tulasnella</taxon>
    </lineage>
</organism>
<dbReference type="GO" id="GO:0005634">
    <property type="term" value="C:nucleus"/>
    <property type="evidence" value="ECO:0007669"/>
    <property type="project" value="TreeGrafter"/>
</dbReference>
<dbReference type="STRING" id="1051891.A0A0C3L157"/>
<evidence type="ECO:0000256" key="2">
    <source>
        <dbReference type="ARBA" id="ARBA00023157"/>
    </source>
</evidence>
<keyword evidence="5" id="KW-1185">Reference proteome</keyword>
<dbReference type="HOGENOM" id="CLU_1760134_0_0_1"/>
<reference evidence="4 5" key="1">
    <citation type="submission" date="2014-04" db="EMBL/GenBank/DDBJ databases">
        <authorList>
            <consortium name="DOE Joint Genome Institute"/>
            <person name="Kuo A."/>
            <person name="Girlanda M."/>
            <person name="Perotto S."/>
            <person name="Kohler A."/>
            <person name="Nagy L.G."/>
            <person name="Floudas D."/>
            <person name="Copeland A."/>
            <person name="Barry K.W."/>
            <person name="Cichocki N."/>
            <person name="Veneault-Fourrey C."/>
            <person name="LaButti K."/>
            <person name="Lindquist E.A."/>
            <person name="Lipzen A."/>
            <person name="Lundell T."/>
            <person name="Morin E."/>
            <person name="Murat C."/>
            <person name="Sun H."/>
            <person name="Tunlid A."/>
            <person name="Henrissat B."/>
            <person name="Grigoriev I.V."/>
            <person name="Hibbett D.S."/>
            <person name="Martin F."/>
            <person name="Nordberg H.P."/>
            <person name="Cantor M.N."/>
            <person name="Hua S.X."/>
        </authorList>
    </citation>
    <scope>NUCLEOTIDE SEQUENCE [LARGE SCALE GENOMIC DNA]</scope>
    <source>
        <strain evidence="4 5">MUT 4182</strain>
    </source>
</reference>